<dbReference type="GO" id="GO:0051607">
    <property type="term" value="P:defense response to virus"/>
    <property type="evidence" value="ECO:0007669"/>
    <property type="project" value="UniProtKB-KW"/>
</dbReference>
<evidence type="ECO:0000313" key="2">
    <source>
        <dbReference type="EMBL" id="KRM38170.1"/>
    </source>
</evidence>
<dbReference type="CDD" id="cd09756">
    <property type="entry name" value="Cas5_I-E"/>
    <property type="match status" value="1"/>
</dbReference>
<accession>A0A0R1Y767</accession>
<dbReference type="OrthoDB" id="3189549at2"/>
<dbReference type="NCBIfam" id="TIGR02593">
    <property type="entry name" value="CRISPR_cas5"/>
    <property type="match status" value="1"/>
</dbReference>
<dbReference type="AlphaFoldDB" id="A0A0R1Y767"/>
<dbReference type="GO" id="GO:0043571">
    <property type="term" value="P:maintenance of CRISPR repeat elements"/>
    <property type="evidence" value="ECO:0007669"/>
    <property type="project" value="InterPro"/>
</dbReference>
<keyword evidence="3" id="KW-1185">Reference proteome</keyword>
<dbReference type="Gene3D" id="3.30.70.2660">
    <property type="match status" value="1"/>
</dbReference>
<keyword evidence="1" id="KW-0051">Antiviral defense</keyword>
<sequence length="237" mass="27249">MKTITIRLTAPLQSYGNQATFNQRTSGAYPSKSAVLGMIAAALGYRRDDKRISELNNLKFAVRIDQTGTQMTDFQTVEYHKSASKTARKLTYRQYLQDAVFVVALGSDNDTWIDEIYEALRKPKFQLYLGRRSNPPAGVLKMKIFENASPVEVLEKISWQASEWFKKRYKKNKFATDIVADADMLPDNPTSSVKDVIGSFDEKDRYYMYRQIACKQVELENSEFKDAFTDHDIWSCL</sequence>
<dbReference type="InterPro" id="IPR013422">
    <property type="entry name" value="CRISPR-assoc_prot_Cas5_N"/>
</dbReference>
<reference evidence="2 3" key="1">
    <citation type="journal article" date="2015" name="Genome Announc.">
        <title>Expanding the biotechnology potential of lactobacilli through comparative genomics of 213 strains and associated genera.</title>
        <authorList>
            <person name="Sun Z."/>
            <person name="Harris H.M."/>
            <person name="McCann A."/>
            <person name="Guo C."/>
            <person name="Argimon S."/>
            <person name="Zhang W."/>
            <person name="Yang X."/>
            <person name="Jeffery I.B."/>
            <person name="Cooney J.C."/>
            <person name="Kagawa T.F."/>
            <person name="Liu W."/>
            <person name="Song Y."/>
            <person name="Salvetti E."/>
            <person name="Wrobel A."/>
            <person name="Rasinkangas P."/>
            <person name="Parkhill J."/>
            <person name="Rea M.C."/>
            <person name="O'Sullivan O."/>
            <person name="Ritari J."/>
            <person name="Douillard F.P."/>
            <person name="Paul Ross R."/>
            <person name="Yang R."/>
            <person name="Briner A.E."/>
            <person name="Felis G.E."/>
            <person name="de Vos W.M."/>
            <person name="Barrangou R."/>
            <person name="Klaenhammer T.R."/>
            <person name="Caufield P.W."/>
            <person name="Cui Y."/>
            <person name="Zhang H."/>
            <person name="O'Toole P.W."/>
        </authorList>
    </citation>
    <scope>NUCLEOTIDE SEQUENCE [LARGE SCALE GENOMIC DNA]</scope>
    <source>
        <strain evidence="2 3">DSM 5661</strain>
    </source>
</reference>
<dbReference type="eggNOG" id="ENOG502ZBPB">
    <property type="taxonomic scope" value="Bacteria"/>
</dbReference>
<gene>
    <name evidence="2" type="ORF">FC39_GL001410</name>
</gene>
<dbReference type="GO" id="GO:0003723">
    <property type="term" value="F:RNA binding"/>
    <property type="evidence" value="ECO:0007669"/>
    <property type="project" value="InterPro"/>
</dbReference>
<dbReference type="EMBL" id="AZGI01000051">
    <property type="protein sequence ID" value="KRM38170.1"/>
    <property type="molecule type" value="Genomic_DNA"/>
</dbReference>
<dbReference type="Proteomes" id="UP000051223">
    <property type="component" value="Unassembled WGS sequence"/>
</dbReference>
<dbReference type="STRING" id="1423754.FC39_GL001410"/>
<dbReference type="NCBIfam" id="TIGR01868">
    <property type="entry name" value="casD_Cas5e"/>
    <property type="match status" value="1"/>
</dbReference>
<dbReference type="InterPro" id="IPR021124">
    <property type="entry name" value="CRISPR-assoc_prot_Cas5"/>
</dbReference>
<dbReference type="Pfam" id="PF09704">
    <property type="entry name" value="Cas_Cas5d"/>
    <property type="match status" value="1"/>
</dbReference>
<comment type="caution">
    <text evidence="2">The sequence shown here is derived from an EMBL/GenBank/DDBJ whole genome shotgun (WGS) entry which is preliminary data.</text>
</comment>
<protein>
    <submittedName>
        <fullName evidence="2">CRISPR-associated protein</fullName>
    </submittedName>
</protein>
<evidence type="ECO:0000256" key="1">
    <source>
        <dbReference type="ARBA" id="ARBA00023118"/>
    </source>
</evidence>
<dbReference type="PATRIC" id="fig|1423754.3.peg.1451"/>
<dbReference type="RefSeq" id="WP_025080865.1">
    <property type="nucleotide sequence ID" value="NZ_AZGI01000051.1"/>
</dbReference>
<organism evidence="2 3">
    <name type="scientific">Lactobacillus hamsteri DSM 5661 = JCM 6256</name>
    <dbReference type="NCBI Taxonomy" id="1423754"/>
    <lineage>
        <taxon>Bacteria</taxon>
        <taxon>Bacillati</taxon>
        <taxon>Bacillota</taxon>
        <taxon>Bacilli</taxon>
        <taxon>Lactobacillales</taxon>
        <taxon>Lactobacillaceae</taxon>
        <taxon>Lactobacillus</taxon>
    </lineage>
</organism>
<evidence type="ECO:0000313" key="3">
    <source>
        <dbReference type="Proteomes" id="UP000051223"/>
    </source>
</evidence>
<dbReference type="InterPro" id="IPR010147">
    <property type="entry name" value="CRISPR-assoc_prot_CasD"/>
</dbReference>
<proteinExistence type="predicted"/>
<name>A0A0R1Y767_9LACO</name>